<feature type="binding site" evidence="6">
    <location>
        <position position="132"/>
    </location>
    <ligand>
        <name>S-adenosyl-L-methionine</name>
        <dbReference type="ChEBI" id="CHEBI:59789"/>
    </ligand>
</feature>
<dbReference type="SUPFAM" id="SSF53335">
    <property type="entry name" value="S-adenosyl-L-methionine-dependent methyltransferases"/>
    <property type="match status" value="1"/>
</dbReference>
<accession>A0A132MKI1</accession>
<reference evidence="9" key="1">
    <citation type="submission" date="2015-04" db="EMBL/GenBank/DDBJ databases">
        <title>Physiological reanalysis, assessment of diazotrophy, and genome sequences of multiple isolates of Streptomyces thermoautotrophicus.</title>
        <authorList>
            <person name="MacKellar D.C."/>
            <person name="Lieber L."/>
            <person name="Norman J."/>
            <person name="Bolger A."/>
            <person name="Tobin C."/>
            <person name="Murray J.W."/>
            <person name="Chang R."/>
            <person name="Ford T."/>
            <person name="Nguyen P.Q."/>
            <person name="Woodward J."/>
            <person name="Permingeat H."/>
            <person name="Joshi N.S."/>
            <person name="Silver P.A."/>
            <person name="Usadel B."/>
            <person name="Rutherford A.W."/>
            <person name="Friesen M."/>
            <person name="Prell J."/>
        </authorList>
    </citation>
    <scope>NUCLEOTIDE SEQUENCE [LARGE SCALE GENOMIC DNA]</scope>
    <source>
        <strain evidence="9">H1</strain>
    </source>
</reference>
<name>A0A132MKI1_9ACTN</name>
<comment type="caution">
    <text evidence="8">The sequence shown here is derived from an EMBL/GenBank/DDBJ whole genome shotgun (WGS) entry which is preliminary data.</text>
</comment>
<keyword evidence="1 6" id="KW-0963">Cytoplasm</keyword>
<comment type="similarity">
    <text evidence="6">Belongs to the methyltransferase superfamily. RNA methyltransferase RsmG family.</text>
</comment>
<dbReference type="PANTHER" id="PTHR31760:SF0">
    <property type="entry name" value="S-ADENOSYL-L-METHIONINE-DEPENDENT METHYLTRANSFERASES SUPERFAMILY PROTEIN"/>
    <property type="match status" value="1"/>
</dbReference>
<protein>
    <recommendedName>
        <fullName evidence="6">Ribosomal RNA small subunit methyltransferase G</fullName>
        <ecNumber evidence="6">2.1.1.-</ecNumber>
    </recommendedName>
    <alternativeName>
        <fullName evidence="6">16S rRNA 7-methylguanosine methyltransferase</fullName>
        <shortName evidence="6">16S rRNA m7G methyltransferase</shortName>
    </alternativeName>
</protein>
<dbReference type="PATRIC" id="fig|1469144.10.peg.78"/>
<evidence type="ECO:0000256" key="1">
    <source>
        <dbReference type="ARBA" id="ARBA00022490"/>
    </source>
</evidence>
<feature type="binding site" evidence="6">
    <location>
        <position position="193"/>
    </location>
    <ligand>
        <name>S-adenosyl-L-methionine</name>
        <dbReference type="ChEBI" id="CHEBI:59789"/>
    </ligand>
</feature>
<sequence>MSHNVSELTVVDNVSRGTQPTDEPGTAPARSLGDPSVVDDTASSVTDPNPLQSSGNGAVPQPPEAARRLFGERLAQARRYVDMLAGPGVVRGLLGPREVPRLWDRHILNCAVVAELVPHGSIVVDVGSGAGLPGIVLAILRPDLRITLLEPLLRRTTFLQECVDELDLRNVRVLRGRAEEFAGHLAADVVTARAVAPLNRLAGWCLPLVREGGEMLAVKGSSAQEELQAAERELTRLGAVDWSVAHVGSEFVDPPTTVVRVRAGRGVQERRRKRRKR</sequence>
<evidence type="ECO:0000256" key="5">
    <source>
        <dbReference type="ARBA" id="ARBA00022691"/>
    </source>
</evidence>
<keyword evidence="4 6" id="KW-0808">Transferase</keyword>
<evidence type="ECO:0000256" key="6">
    <source>
        <dbReference type="HAMAP-Rule" id="MF_00074"/>
    </source>
</evidence>
<dbReference type="EMBL" id="LAXD01000001">
    <property type="protein sequence ID" value="KWW98387.1"/>
    <property type="molecule type" value="Genomic_DNA"/>
</dbReference>
<feature type="compositionally biased region" description="Polar residues" evidence="7">
    <location>
        <begin position="41"/>
        <end position="56"/>
    </location>
</feature>
<evidence type="ECO:0000256" key="2">
    <source>
        <dbReference type="ARBA" id="ARBA00022552"/>
    </source>
</evidence>
<feature type="binding site" evidence="6">
    <location>
        <position position="127"/>
    </location>
    <ligand>
        <name>S-adenosyl-L-methionine</name>
        <dbReference type="ChEBI" id="CHEBI:59789"/>
    </ligand>
</feature>
<evidence type="ECO:0000256" key="7">
    <source>
        <dbReference type="SAM" id="MobiDB-lite"/>
    </source>
</evidence>
<keyword evidence="5 6" id="KW-0949">S-adenosyl-L-methionine</keyword>
<comment type="caution">
    <text evidence="6">Lacks conserved residue(s) required for the propagation of feature annotation.</text>
</comment>
<gene>
    <name evidence="6" type="primary">rsmG</name>
    <name evidence="8" type="ORF">LI90_7</name>
</gene>
<comment type="subcellular location">
    <subcellularLocation>
        <location evidence="6">Cytoplasm</location>
    </subcellularLocation>
</comment>
<dbReference type="NCBIfam" id="TIGR00138">
    <property type="entry name" value="rsmG_gidB"/>
    <property type="match status" value="1"/>
</dbReference>
<dbReference type="InterPro" id="IPR003682">
    <property type="entry name" value="rRNA_ssu_MeTfrase_G"/>
</dbReference>
<comment type="function">
    <text evidence="6">Specifically methylates the N7 position of a guanine in 16S rRNA.</text>
</comment>
<keyword evidence="9" id="KW-1185">Reference proteome</keyword>
<dbReference type="Pfam" id="PF02527">
    <property type="entry name" value="GidB"/>
    <property type="match status" value="1"/>
</dbReference>
<dbReference type="EC" id="2.1.1.-" evidence="6"/>
<evidence type="ECO:0000256" key="4">
    <source>
        <dbReference type="ARBA" id="ARBA00022679"/>
    </source>
</evidence>
<dbReference type="PANTHER" id="PTHR31760">
    <property type="entry name" value="S-ADENOSYL-L-METHIONINE-DEPENDENT METHYLTRANSFERASES SUPERFAMILY PROTEIN"/>
    <property type="match status" value="1"/>
</dbReference>
<dbReference type="GO" id="GO:0070043">
    <property type="term" value="F:rRNA (guanine-N7-)-methyltransferase activity"/>
    <property type="evidence" value="ECO:0007669"/>
    <property type="project" value="UniProtKB-UniRule"/>
</dbReference>
<organism evidence="8 9">
    <name type="scientific">Carbonactinospora thermoautotrophica</name>
    <dbReference type="NCBI Taxonomy" id="1469144"/>
    <lineage>
        <taxon>Bacteria</taxon>
        <taxon>Bacillati</taxon>
        <taxon>Actinomycetota</taxon>
        <taxon>Actinomycetes</taxon>
        <taxon>Kitasatosporales</taxon>
        <taxon>Carbonactinosporaceae</taxon>
        <taxon>Carbonactinospora</taxon>
    </lineage>
</organism>
<dbReference type="CDD" id="cd02440">
    <property type="entry name" value="AdoMet_MTases"/>
    <property type="match status" value="1"/>
</dbReference>
<keyword evidence="2 6" id="KW-0698">rRNA processing</keyword>
<proteinExistence type="inferred from homology"/>
<evidence type="ECO:0000313" key="9">
    <source>
        <dbReference type="Proteomes" id="UP000070188"/>
    </source>
</evidence>
<evidence type="ECO:0000313" key="8">
    <source>
        <dbReference type="EMBL" id="KWW98387.1"/>
    </source>
</evidence>
<dbReference type="Proteomes" id="UP000070188">
    <property type="component" value="Unassembled WGS sequence"/>
</dbReference>
<keyword evidence="3 6" id="KW-0489">Methyltransferase</keyword>
<dbReference type="STRING" id="1469144.LI90_7"/>
<dbReference type="Gene3D" id="3.40.50.150">
    <property type="entry name" value="Vaccinia Virus protein VP39"/>
    <property type="match status" value="1"/>
</dbReference>
<dbReference type="InterPro" id="IPR029063">
    <property type="entry name" value="SAM-dependent_MTases_sf"/>
</dbReference>
<feature type="binding site" evidence="6">
    <location>
        <begin position="178"/>
        <end position="179"/>
    </location>
    <ligand>
        <name>S-adenosyl-L-methionine</name>
        <dbReference type="ChEBI" id="CHEBI:59789"/>
    </ligand>
</feature>
<dbReference type="AlphaFoldDB" id="A0A132MKI1"/>
<evidence type="ECO:0000256" key="3">
    <source>
        <dbReference type="ARBA" id="ARBA00022603"/>
    </source>
</evidence>
<dbReference type="GO" id="GO:0005829">
    <property type="term" value="C:cytosol"/>
    <property type="evidence" value="ECO:0007669"/>
    <property type="project" value="TreeGrafter"/>
</dbReference>
<dbReference type="HAMAP" id="MF_00074">
    <property type="entry name" value="16SrRNA_methyltr_G"/>
    <property type="match status" value="1"/>
</dbReference>
<feature type="region of interest" description="Disordered" evidence="7">
    <location>
        <begin position="1"/>
        <end position="63"/>
    </location>
</feature>